<feature type="region of interest" description="Disordered" evidence="1">
    <location>
        <begin position="42"/>
        <end position="63"/>
    </location>
</feature>
<organism evidence="2">
    <name type="scientific">uncultured Caudovirales phage</name>
    <dbReference type="NCBI Taxonomy" id="2100421"/>
    <lineage>
        <taxon>Viruses</taxon>
        <taxon>Duplodnaviria</taxon>
        <taxon>Heunggongvirae</taxon>
        <taxon>Uroviricota</taxon>
        <taxon>Caudoviricetes</taxon>
        <taxon>Peduoviridae</taxon>
        <taxon>Maltschvirus</taxon>
        <taxon>Maltschvirus maltsch</taxon>
    </lineage>
</organism>
<proteinExistence type="predicted"/>
<evidence type="ECO:0000256" key="1">
    <source>
        <dbReference type="SAM" id="MobiDB-lite"/>
    </source>
</evidence>
<reference evidence="2" key="1">
    <citation type="submission" date="2020-04" db="EMBL/GenBank/DDBJ databases">
        <authorList>
            <person name="Chiriac C."/>
            <person name="Salcher M."/>
            <person name="Ghai R."/>
            <person name="Kavagutti S V."/>
        </authorList>
    </citation>
    <scope>NUCLEOTIDE SEQUENCE</scope>
</reference>
<evidence type="ECO:0000313" key="2">
    <source>
        <dbReference type="EMBL" id="CAB4159070.1"/>
    </source>
</evidence>
<dbReference type="EMBL" id="LR796676">
    <property type="protein sequence ID" value="CAB4159070.1"/>
    <property type="molecule type" value="Genomic_DNA"/>
</dbReference>
<accession>A0A6J5NH35</accession>
<gene>
    <name evidence="2" type="ORF">UFOVP713_49</name>
</gene>
<protein>
    <submittedName>
        <fullName evidence="2">Uncharacterized protein</fullName>
    </submittedName>
</protein>
<name>A0A6J5NH35_9CAUD</name>
<sequence length="63" mass="7141">MPTKPKQPATDRPTSILDQRFKYTPASATDLAKKFKAIRRQQQAEKDAEKQAGSVVRQLRRTG</sequence>